<dbReference type="PROSITE" id="PS01137">
    <property type="entry name" value="TATD_1"/>
    <property type="match status" value="1"/>
</dbReference>
<dbReference type="RefSeq" id="WP_199262780.1">
    <property type="nucleotide sequence ID" value="NZ_CP054140.1"/>
</dbReference>
<accession>A0A7T6ARG4</accession>
<dbReference type="Gene3D" id="3.20.20.140">
    <property type="entry name" value="Metal-dependent hydrolases"/>
    <property type="match status" value="1"/>
</dbReference>
<dbReference type="GO" id="GO:0004536">
    <property type="term" value="F:DNA nuclease activity"/>
    <property type="evidence" value="ECO:0007669"/>
    <property type="project" value="InterPro"/>
</dbReference>
<gene>
    <name evidence="5" type="ORF">HP555_11890</name>
</gene>
<dbReference type="GO" id="GO:0016788">
    <property type="term" value="F:hydrolase activity, acting on ester bonds"/>
    <property type="evidence" value="ECO:0007669"/>
    <property type="project" value="InterPro"/>
</dbReference>
<dbReference type="InterPro" id="IPR018228">
    <property type="entry name" value="DNase_TatD-rel_CS"/>
</dbReference>
<reference evidence="5 6" key="1">
    <citation type="submission" date="2020-05" db="EMBL/GenBank/DDBJ databases">
        <title>Complete genome of Desulfobulbus oligotrophicus.</title>
        <authorList>
            <person name="Podar M."/>
        </authorList>
    </citation>
    <scope>NUCLEOTIDE SEQUENCE [LARGE SCALE GENOMIC DNA]</scope>
    <source>
        <strain evidence="5 6">Prop6</strain>
    </source>
</reference>
<feature type="binding site" evidence="4">
    <location>
        <position position="26"/>
    </location>
    <ligand>
        <name>a divalent metal cation</name>
        <dbReference type="ChEBI" id="CHEBI:60240"/>
        <label>1</label>
    </ligand>
</feature>
<keyword evidence="2 4" id="KW-0479">Metal-binding</keyword>
<dbReference type="SUPFAM" id="SSF51556">
    <property type="entry name" value="Metallo-dependent hydrolases"/>
    <property type="match status" value="1"/>
</dbReference>
<evidence type="ECO:0000313" key="6">
    <source>
        <dbReference type="Proteomes" id="UP000596092"/>
    </source>
</evidence>
<comment type="similarity">
    <text evidence="1">Belongs to the metallo-dependent hydrolases superfamily. TatD-type hydrolase family.</text>
</comment>
<sequence length="279" mass="30543">MKHINTTPPHPSKPINNPQLIDTHCHLDMIAAHADVNTVLSEAAQQGVTQVITIGIDVQSSQQAILLAHRYQDVYATVGVHPHNAGEVKPAVLRKLAQLAGDSTVVGFGEIGLDYVKNHAPQKIQRRAFTEQLHLAKELNLPIIIHDREAHADIYRLLEEAGPFPQGGVIHCFSGDLAFAEQMVAMGFALSIPGVVTFSSARSLHEVIRHIDLTHLLVETDSPYLAPVPFRGKRNEPKFLIYTAQKIAEIKEVSLAAVAQATTANAIRLFHLPHADHDS</sequence>
<dbReference type="PROSITE" id="PS01091">
    <property type="entry name" value="TATD_3"/>
    <property type="match status" value="1"/>
</dbReference>
<keyword evidence="3 5" id="KW-0378">Hydrolase</keyword>
<dbReference type="Proteomes" id="UP000596092">
    <property type="component" value="Chromosome"/>
</dbReference>
<evidence type="ECO:0000256" key="1">
    <source>
        <dbReference type="ARBA" id="ARBA00009275"/>
    </source>
</evidence>
<evidence type="ECO:0000256" key="3">
    <source>
        <dbReference type="ARBA" id="ARBA00022801"/>
    </source>
</evidence>
<dbReference type="InterPro" id="IPR032466">
    <property type="entry name" value="Metal_Hydrolase"/>
</dbReference>
<organism evidence="5 6">
    <name type="scientific">Desulfobulbus oligotrophicus</name>
    <dbReference type="NCBI Taxonomy" id="1909699"/>
    <lineage>
        <taxon>Bacteria</taxon>
        <taxon>Pseudomonadati</taxon>
        <taxon>Thermodesulfobacteriota</taxon>
        <taxon>Desulfobulbia</taxon>
        <taxon>Desulfobulbales</taxon>
        <taxon>Desulfobulbaceae</taxon>
        <taxon>Desulfobulbus</taxon>
    </lineage>
</organism>
<dbReference type="FunFam" id="3.20.20.140:FF:000005">
    <property type="entry name" value="TatD family hydrolase"/>
    <property type="match status" value="1"/>
</dbReference>
<dbReference type="Pfam" id="PF01026">
    <property type="entry name" value="TatD_DNase"/>
    <property type="match status" value="1"/>
</dbReference>
<dbReference type="PIRSF" id="PIRSF005902">
    <property type="entry name" value="DNase_TatD"/>
    <property type="match status" value="1"/>
</dbReference>
<dbReference type="GO" id="GO:0005829">
    <property type="term" value="C:cytosol"/>
    <property type="evidence" value="ECO:0007669"/>
    <property type="project" value="TreeGrafter"/>
</dbReference>
<feature type="binding site" evidence="4">
    <location>
        <position position="110"/>
    </location>
    <ligand>
        <name>a divalent metal cation</name>
        <dbReference type="ChEBI" id="CHEBI:60240"/>
        <label>1</label>
    </ligand>
</feature>
<dbReference type="PANTHER" id="PTHR46124:SF2">
    <property type="entry name" value="D-AMINOACYL-TRNA DEACYLASE"/>
    <property type="match status" value="1"/>
</dbReference>
<evidence type="ECO:0000256" key="4">
    <source>
        <dbReference type="PIRSR" id="PIRSR005902-1"/>
    </source>
</evidence>
<proteinExistence type="inferred from homology"/>
<dbReference type="EMBL" id="CP054140">
    <property type="protein sequence ID" value="QQG66517.1"/>
    <property type="molecule type" value="Genomic_DNA"/>
</dbReference>
<protein>
    <submittedName>
        <fullName evidence="5">TatD family hydrolase</fullName>
    </submittedName>
</protein>
<dbReference type="PANTHER" id="PTHR46124">
    <property type="entry name" value="D-AMINOACYL-TRNA DEACYLASE"/>
    <property type="match status" value="1"/>
</dbReference>
<evidence type="ECO:0000313" key="5">
    <source>
        <dbReference type="EMBL" id="QQG66517.1"/>
    </source>
</evidence>
<feature type="binding site" evidence="4">
    <location>
        <position position="171"/>
    </location>
    <ligand>
        <name>a divalent metal cation</name>
        <dbReference type="ChEBI" id="CHEBI:60240"/>
        <label>2</label>
    </ligand>
</feature>
<dbReference type="AlphaFoldDB" id="A0A7T6ARG4"/>
<dbReference type="NCBIfam" id="TIGR00010">
    <property type="entry name" value="YchF/TatD family DNA exonuclease"/>
    <property type="match status" value="1"/>
</dbReference>
<name>A0A7T6ARG4_9BACT</name>
<feature type="binding site" evidence="4">
    <location>
        <position position="221"/>
    </location>
    <ligand>
        <name>a divalent metal cation</name>
        <dbReference type="ChEBI" id="CHEBI:60240"/>
        <label>1</label>
    </ligand>
</feature>
<dbReference type="KEGG" id="dog:HP555_11890"/>
<dbReference type="InterPro" id="IPR015991">
    <property type="entry name" value="TatD/YcfH-like"/>
</dbReference>
<dbReference type="CDD" id="cd01310">
    <property type="entry name" value="TatD_DNAse"/>
    <property type="match status" value="1"/>
</dbReference>
<feature type="binding site" evidence="4">
    <location>
        <position position="146"/>
    </location>
    <ligand>
        <name>a divalent metal cation</name>
        <dbReference type="ChEBI" id="CHEBI:60240"/>
        <label>2</label>
    </ligand>
</feature>
<evidence type="ECO:0000256" key="2">
    <source>
        <dbReference type="ARBA" id="ARBA00022723"/>
    </source>
</evidence>
<keyword evidence="6" id="KW-1185">Reference proteome</keyword>
<dbReference type="InterPro" id="IPR001130">
    <property type="entry name" value="TatD-like"/>
</dbReference>
<feature type="binding site" evidence="4">
    <location>
        <position position="24"/>
    </location>
    <ligand>
        <name>a divalent metal cation</name>
        <dbReference type="ChEBI" id="CHEBI:60240"/>
        <label>1</label>
    </ligand>
</feature>
<dbReference type="GO" id="GO:0046872">
    <property type="term" value="F:metal ion binding"/>
    <property type="evidence" value="ECO:0007669"/>
    <property type="project" value="UniProtKB-KW"/>
</dbReference>